<gene>
    <name evidence="5" type="ORF">GCM10011594_41860</name>
</gene>
<dbReference type="InterPro" id="IPR000792">
    <property type="entry name" value="Tscrpt_reg_LuxR_C"/>
</dbReference>
<organism evidence="5 6">
    <name type="scientific">Nakamurella endophytica</name>
    <dbReference type="NCBI Taxonomy" id="1748367"/>
    <lineage>
        <taxon>Bacteria</taxon>
        <taxon>Bacillati</taxon>
        <taxon>Actinomycetota</taxon>
        <taxon>Actinomycetes</taxon>
        <taxon>Nakamurellales</taxon>
        <taxon>Nakamurellaceae</taxon>
        <taxon>Nakamurella</taxon>
    </lineage>
</organism>
<feature type="domain" description="HTH luxR-type" evidence="4">
    <location>
        <begin position="285"/>
        <end position="350"/>
    </location>
</feature>
<dbReference type="PANTHER" id="PTHR44688">
    <property type="entry name" value="DNA-BINDING TRANSCRIPTIONAL ACTIVATOR DEVR_DOSR"/>
    <property type="match status" value="1"/>
</dbReference>
<evidence type="ECO:0000256" key="2">
    <source>
        <dbReference type="ARBA" id="ARBA00023125"/>
    </source>
</evidence>
<comment type="caution">
    <text evidence="5">The sequence shown here is derived from an EMBL/GenBank/DDBJ whole genome shotgun (WGS) entry which is preliminary data.</text>
</comment>
<dbReference type="Gene3D" id="3.30.450.40">
    <property type="match status" value="1"/>
</dbReference>
<dbReference type="Gene3D" id="1.10.10.10">
    <property type="entry name" value="Winged helix-like DNA-binding domain superfamily/Winged helix DNA-binding domain"/>
    <property type="match status" value="1"/>
</dbReference>
<accession>A0A917TE83</accession>
<reference evidence="5" key="2">
    <citation type="submission" date="2020-09" db="EMBL/GenBank/DDBJ databases">
        <authorList>
            <person name="Sun Q."/>
            <person name="Zhou Y."/>
        </authorList>
    </citation>
    <scope>NUCLEOTIDE SEQUENCE</scope>
    <source>
        <strain evidence="5">CGMCC 4.7308</strain>
    </source>
</reference>
<dbReference type="EMBL" id="BMNA01000018">
    <property type="protein sequence ID" value="GGM17408.1"/>
    <property type="molecule type" value="Genomic_DNA"/>
</dbReference>
<dbReference type="SMART" id="SM00421">
    <property type="entry name" value="HTH_LUXR"/>
    <property type="match status" value="1"/>
</dbReference>
<dbReference type="PANTHER" id="PTHR44688:SF16">
    <property type="entry name" value="DNA-BINDING TRANSCRIPTIONAL ACTIVATOR DEVR_DOSR"/>
    <property type="match status" value="1"/>
</dbReference>
<dbReference type="CDD" id="cd06170">
    <property type="entry name" value="LuxR_C_like"/>
    <property type="match status" value="1"/>
</dbReference>
<name>A0A917TE83_9ACTN</name>
<dbReference type="PROSITE" id="PS00622">
    <property type="entry name" value="HTH_LUXR_1"/>
    <property type="match status" value="1"/>
</dbReference>
<keyword evidence="3" id="KW-0804">Transcription</keyword>
<dbReference type="InterPro" id="IPR029016">
    <property type="entry name" value="GAF-like_dom_sf"/>
</dbReference>
<protein>
    <submittedName>
        <fullName evidence="5">Helix-turn-helix transcriptional regulator</fullName>
    </submittedName>
</protein>
<keyword evidence="1" id="KW-0805">Transcription regulation</keyword>
<keyword evidence="6" id="KW-1185">Reference proteome</keyword>
<dbReference type="PROSITE" id="PS50043">
    <property type="entry name" value="HTH_LUXR_2"/>
    <property type="match status" value="1"/>
</dbReference>
<evidence type="ECO:0000256" key="3">
    <source>
        <dbReference type="ARBA" id="ARBA00023163"/>
    </source>
</evidence>
<dbReference type="Pfam" id="PF00196">
    <property type="entry name" value="GerE"/>
    <property type="match status" value="1"/>
</dbReference>
<dbReference type="GO" id="GO:0003677">
    <property type="term" value="F:DNA binding"/>
    <property type="evidence" value="ECO:0007669"/>
    <property type="project" value="UniProtKB-KW"/>
</dbReference>
<evidence type="ECO:0000313" key="6">
    <source>
        <dbReference type="Proteomes" id="UP000655208"/>
    </source>
</evidence>
<dbReference type="GO" id="GO:0006355">
    <property type="term" value="P:regulation of DNA-templated transcription"/>
    <property type="evidence" value="ECO:0007669"/>
    <property type="project" value="InterPro"/>
</dbReference>
<reference evidence="5" key="1">
    <citation type="journal article" date="2014" name="Int. J. Syst. Evol. Microbiol.">
        <title>Complete genome sequence of Corynebacterium casei LMG S-19264T (=DSM 44701T), isolated from a smear-ripened cheese.</title>
        <authorList>
            <consortium name="US DOE Joint Genome Institute (JGI-PGF)"/>
            <person name="Walter F."/>
            <person name="Albersmeier A."/>
            <person name="Kalinowski J."/>
            <person name="Ruckert C."/>
        </authorList>
    </citation>
    <scope>NUCLEOTIDE SEQUENCE</scope>
    <source>
        <strain evidence="5">CGMCC 4.7308</strain>
    </source>
</reference>
<keyword evidence="2" id="KW-0238">DNA-binding</keyword>
<proteinExistence type="predicted"/>
<dbReference type="SUPFAM" id="SSF46894">
    <property type="entry name" value="C-terminal effector domain of the bipartite response regulators"/>
    <property type="match status" value="1"/>
</dbReference>
<dbReference type="PRINTS" id="PR00038">
    <property type="entry name" value="HTHLUXR"/>
</dbReference>
<dbReference type="RefSeq" id="WP_188944809.1">
    <property type="nucleotide sequence ID" value="NZ_BMNA01000018.1"/>
</dbReference>
<evidence type="ECO:0000256" key="1">
    <source>
        <dbReference type="ARBA" id="ARBA00023015"/>
    </source>
</evidence>
<dbReference type="Proteomes" id="UP000655208">
    <property type="component" value="Unassembled WGS sequence"/>
</dbReference>
<dbReference type="InterPro" id="IPR016032">
    <property type="entry name" value="Sig_transdc_resp-reg_C-effctor"/>
</dbReference>
<sequence>MIPARPRPLAEVLASTTRNCRDMASLADAVFRAVRLAVPYDFACLATADPSTGLISSAFKSRALEVGDEEFAAAEYAYADINQFADIVRRADPVAVLSVDTGGRPDDCRRFREFLRPRFGFTDELRVVLRAAGLTWGMLALYRGPGDPPFTPADGRILSAAHGAVADLIRRTVFGAPPTAANPADGPSVIVVDDADQVTDITAAARVHVDDLGGWDHGSLPACVLATVEAARRTPELAMTRVAARSGGWLVVRASTFGPAAASGERTPHTAVVTITAATAADTSAMALAARGLSPREQDVAGYVLQGAATSAIAGALHLSPHTVQDHLKSIFVKLGVNSRREMVRQLVLS</sequence>
<dbReference type="AlphaFoldDB" id="A0A917TE83"/>
<evidence type="ECO:0000313" key="5">
    <source>
        <dbReference type="EMBL" id="GGM17408.1"/>
    </source>
</evidence>
<dbReference type="InterPro" id="IPR036388">
    <property type="entry name" value="WH-like_DNA-bd_sf"/>
</dbReference>
<evidence type="ECO:0000259" key="4">
    <source>
        <dbReference type="PROSITE" id="PS50043"/>
    </source>
</evidence>